<sequence>MNLTCVRLTYSIDVTRSSSLAVYQSFLRLNLTLALKGFIENNPLLINRSISYVFDSILNTLGKYNILVLLDNHISKAMWCCNEFDGNGFWGDRYFDVEQWIDGLIFMTKKTINRSYIIGMSLRNELRSLRQNLPEWYYYVLRGIGEAISSINSRLLIIISDLNYDLDLSFIRLLSIQELVP</sequence>
<evidence type="ECO:0000313" key="1">
    <source>
        <dbReference type="EMBL" id="CAF1244142.1"/>
    </source>
</evidence>
<accession>A0A814ZHF0</accession>
<dbReference type="AlphaFoldDB" id="A0A814ZHF0"/>
<gene>
    <name evidence="1" type="ORF">JXQ802_LOCUS26622</name>
</gene>
<dbReference type="PANTHER" id="PTHR31263:SF0">
    <property type="entry name" value="CELLULASE FAMILY PROTEIN (AFU_ORTHOLOGUE AFUA_5G14560)"/>
    <property type="match status" value="1"/>
</dbReference>
<proteinExistence type="predicted"/>
<dbReference type="EMBL" id="CAJNOL010000937">
    <property type="protein sequence ID" value="CAF1244142.1"/>
    <property type="molecule type" value="Genomic_DNA"/>
</dbReference>
<reference evidence="1" key="1">
    <citation type="submission" date="2021-02" db="EMBL/GenBank/DDBJ databases">
        <authorList>
            <person name="Nowell W R."/>
        </authorList>
    </citation>
    <scope>NUCLEOTIDE SEQUENCE</scope>
</reference>
<dbReference type="InterPro" id="IPR017853">
    <property type="entry name" value="GH"/>
</dbReference>
<comment type="caution">
    <text evidence="1">The sequence shown here is derived from an EMBL/GenBank/DDBJ whole genome shotgun (WGS) entry which is preliminary data.</text>
</comment>
<dbReference type="SUPFAM" id="SSF51445">
    <property type="entry name" value="(Trans)glycosidases"/>
    <property type="match status" value="1"/>
</dbReference>
<name>A0A814ZHF0_9BILA</name>
<dbReference type="Gene3D" id="3.20.20.80">
    <property type="entry name" value="Glycosidases"/>
    <property type="match status" value="1"/>
</dbReference>
<dbReference type="Proteomes" id="UP000663870">
    <property type="component" value="Unassembled WGS sequence"/>
</dbReference>
<organism evidence="1 2">
    <name type="scientific">Rotaria sordida</name>
    <dbReference type="NCBI Taxonomy" id="392033"/>
    <lineage>
        <taxon>Eukaryota</taxon>
        <taxon>Metazoa</taxon>
        <taxon>Spiralia</taxon>
        <taxon>Gnathifera</taxon>
        <taxon>Rotifera</taxon>
        <taxon>Eurotatoria</taxon>
        <taxon>Bdelloidea</taxon>
        <taxon>Philodinida</taxon>
        <taxon>Philodinidae</taxon>
        <taxon>Rotaria</taxon>
    </lineage>
</organism>
<evidence type="ECO:0000313" key="2">
    <source>
        <dbReference type="Proteomes" id="UP000663870"/>
    </source>
</evidence>
<keyword evidence="2" id="KW-1185">Reference proteome</keyword>
<protein>
    <recommendedName>
        <fullName evidence="3">Mannan endo-1,4-beta-mannosidase</fullName>
    </recommendedName>
</protein>
<evidence type="ECO:0008006" key="3">
    <source>
        <dbReference type="Google" id="ProtNLM"/>
    </source>
</evidence>
<dbReference type="PANTHER" id="PTHR31263">
    <property type="entry name" value="CELLULASE FAMILY PROTEIN (AFU_ORTHOLOGUE AFUA_5G14560)"/>
    <property type="match status" value="1"/>
</dbReference>